<reference evidence="5 6" key="1">
    <citation type="journal article" date="2015" name="Genome Announc.">
        <title>Expanding the biotechnology potential of lactobacilli through comparative genomics of 213 strains and associated genera.</title>
        <authorList>
            <person name="Sun Z."/>
            <person name="Harris H.M."/>
            <person name="McCann A."/>
            <person name="Guo C."/>
            <person name="Argimon S."/>
            <person name="Zhang W."/>
            <person name="Yang X."/>
            <person name="Jeffery I.B."/>
            <person name="Cooney J.C."/>
            <person name="Kagawa T.F."/>
            <person name="Liu W."/>
            <person name="Song Y."/>
            <person name="Salvetti E."/>
            <person name="Wrobel A."/>
            <person name="Rasinkangas P."/>
            <person name="Parkhill J."/>
            <person name="Rea M.C."/>
            <person name="O'Sullivan O."/>
            <person name="Ritari J."/>
            <person name="Douillard F.P."/>
            <person name="Paul Ross R."/>
            <person name="Yang R."/>
            <person name="Briner A.E."/>
            <person name="Felis G.E."/>
            <person name="de Vos W.M."/>
            <person name="Barrangou R."/>
            <person name="Klaenhammer T.R."/>
            <person name="Caufield P.W."/>
            <person name="Cui Y."/>
            <person name="Zhang H."/>
            <person name="O'Toole P.W."/>
        </authorList>
    </citation>
    <scope>NUCLEOTIDE SEQUENCE [LARGE SCALE GENOMIC DNA]</scope>
    <source>
        <strain evidence="5 6">DSM 20003</strain>
    </source>
</reference>
<feature type="active site" description="Tele-phosphohistidine intermediate" evidence="3">
    <location>
        <position position="9"/>
    </location>
</feature>
<evidence type="ECO:0000313" key="6">
    <source>
        <dbReference type="Proteomes" id="UP000051461"/>
    </source>
</evidence>
<name>A0A0R1GST4_9LACO</name>
<keyword evidence="1" id="KW-0324">Glycolysis</keyword>
<feature type="binding site" evidence="4">
    <location>
        <begin position="8"/>
        <end position="15"/>
    </location>
    <ligand>
        <name>substrate</name>
    </ligand>
</feature>
<feature type="binding site" evidence="4">
    <location>
        <position position="61"/>
    </location>
    <ligand>
        <name>substrate</name>
    </ligand>
</feature>
<evidence type="ECO:0000313" key="5">
    <source>
        <dbReference type="EMBL" id="KRK37158.1"/>
    </source>
</evidence>
<dbReference type="SMART" id="SM00855">
    <property type="entry name" value="PGAM"/>
    <property type="match status" value="1"/>
</dbReference>
<dbReference type="GO" id="GO:0016791">
    <property type="term" value="F:phosphatase activity"/>
    <property type="evidence" value="ECO:0007669"/>
    <property type="project" value="TreeGrafter"/>
</dbReference>
<evidence type="ECO:0000256" key="2">
    <source>
        <dbReference type="ARBA" id="ARBA00023235"/>
    </source>
</evidence>
<dbReference type="InterPro" id="IPR029033">
    <property type="entry name" value="His_PPase_superfam"/>
</dbReference>
<dbReference type="Gene3D" id="3.40.50.1240">
    <property type="entry name" value="Phosphoglycerate mutase-like"/>
    <property type="match status" value="1"/>
</dbReference>
<dbReference type="PANTHER" id="PTHR48100">
    <property type="entry name" value="BROAD-SPECIFICITY PHOSPHATASE YOR283W-RELATED"/>
    <property type="match status" value="1"/>
</dbReference>
<proteinExistence type="predicted"/>
<dbReference type="Pfam" id="PF00300">
    <property type="entry name" value="His_Phos_1"/>
    <property type="match status" value="1"/>
</dbReference>
<dbReference type="AlphaFoldDB" id="A0A0R1GST4"/>
<sequence length="203" mass="22585">MTEFYLIRHGQTTGNTQGIKQGTTNTAITHLNETGQQQAQRLHDHFAIDFADQLFVSPLIRTQQTAAIVNQTAALPQTVDQRLLEISYGRWDGQLNAELKQQYPALFSDLTGDVLPAYAAEAGGETFADVERRVADFVAEKVRDYPTGKLVVVTHGFTVRSFVVNALQVPHPLAVPEPDNTSVTKIRVTAKGQQVLEYFNRIY</sequence>
<dbReference type="InterPro" id="IPR001345">
    <property type="entry name" value="PG/BPGM_mutase_AS"/>
</dbReference>
<keyword evidence="2" id="KW-0413">Isomerase</keyword>
<accession>A0A0R1GST4</accession>
<dbReference type="InterPro" id="IPR013078">
    <property type="entry name" value="His_Pase_superF_clade-1"/>
</dbReference>
<feature type="active site" description="Proton donor/acceptor" evidence="3">
    <location>
        <position position="85"/>
    </location>
</feature>
<feature type="binding site" evidence="4">
    <location>
        <begin position="85"/>
        <end position="88"/>
    </location>
    <ligand>
        <name>substrate</name>
    </ligand>
</feature>
<dbReference type="GO" id="GO:0005737">
    <property type="term" value="C:cytoplasm"/>
    <property type="evidence" value="ECO:0007669"/>
    <property type="project" value="TreeGrafter"/>
</dbReference>
<evidence type="ECO:0000256" key="3">
    <source>
        <dbReference type="PIRSR" id="PIRSR613078-1"/>
    </source>
</evidence>
<dbReference type="PROSITE" id="PS00175">
    <property type="entry name" value="PG_MUTASE"/>
    <property type="match status" value="1"/>
</dbReference>
<gene>
    <name evidence="5" type="ORF">FC07_GL002874</name>
</gene>
<evidence type="ECO:0000256" key="1">
    <source>
        <dbReference type="ARBA" id="ARBA00023152"/>
    </source>
</evidence>
<evidence type="ECO:0000256" key="4">
    <source>
        <dbReference type="PIRSR" id="PIRSR613078-2"/>
    </source>
</evidence>
<comment type="caution">
    <text evidence="5">The sequence shown here is derived from an EMBL/GenBank/DDBJ whole genome shotgun (WGS) entry which is preliminary data.</text>
</comment>
<dbReference type="OrthoDB" id="9782128at2"/>
<dbReference type="RefSeq" id="WP_057904522.1">
    <property type="nucleotide sequence ID" value="NZ_AZDA01000054.1"/>
</dbReference>
<dbReference type="PANTHER" id="PTHR48100:SF1">
    <property type="entry name" value="HISTIDINE PHOSPHATASE FAMILY PROTEIN-RELATED"/>
    <property type="match status" value="1"/>
</dbReference>
<dbReference type="STRING" id="1423726.FC07_GL002874"/>
<dbReference type="InterPro" id="IPR050275">
    <property type="entry name" value="PGM_Phosphatase"/>
</dbReference>
<dbReference type="CDD" id="cd07067">
    <property type="entry name" value="HP_PGM_like"/>
    <property type="match status" value="1"/>
</dbReference>
<organism evidence="5 6">
    <name type="scientific">Loigolactobacillus bifermentans DSM 20003</name>
    <dbReference type="NCBI Taxonomy" id="1423726"/>
    <lineage>
        <taxon>Bacteria</taxon>
        <taxon>Bacillati</taxon>
        <taxon>Bacillota</taxon>
        <taxon>Bacilli</taxon>
        <taxon>Lactobacillales</taxon>
        <taxon>Lactobacillaceae</taxon>
        <taxon>Loigolactobacillus</taxon>
    </lineage>
</organism>
<dbReference type="PATRIC" id="fig|1423726.3.peg.2986"/>
<dbReference type="SUPFAM" id="SSF53254">
    <property type="entry name" value="Phosphoglycerate mutase-like"/>
    <property type="match status" value="1"/>
</dbReference>
<dbReference type="Proteomes" id="UP000051461">
    <property type="component" value="Unassembled WGS sequence"/>
</dbReference>
<keyword evidence="6" id="KW-1185">Reference proteome</keyword>
<protein>
    <submittedName>
        <fullName evidence="5">Phosphoglycerate mutase</fullName>
    </submittedName>
</protein>
<dbReference type="EMBL" id="AZDA01000054">
    <property type="protein sequence ID" value="KRK37158.1"/>
    <property type="molecule type" value="Genomic_DNA"/>
</dbReference>